<feature type="region of interest" description="Disordered" evidence="10">
    <location>
        <begin position="116"/>
        <end position="196"/>
    </location>
</feature>
<sequence>MAMVAIMPGNWPKDGPEEEDMSDEPFLPRFSSSMMTAKPSPPAHDELFIDTNQSNEASSPSYLLFEPVVSSVSETEPIDNWRRYDPPRELLDFQDGTSTDIRSLLEPSIERIRDRHRADVEMRTAAARREKPLGRAGRASAKPRRDISMSGALDPSIFTHSPRSSQGSGASLSSGDSGYGSRSPAANSPDHASSRVEKKFLSAISSRFKLKRTDKTPNHPATPNQNGSALVLPTMQEPPGQVDVGNDAIPVPLTGECVSCLDDFATTNLIKLTCHSYCADCFQRLINNALESETHWPVKCCLTKIPSSTIEPHLDRKTQKKYHGREAEWSIPVGNRIYCAHPNCGTWISPEGIKRESNRAKCPKCSRKTCTSCRGISHTGTECPHDPALIATINLADQEGWKRCYSCHALVEHTQGCRHMTCRCNAQFCYICGLRWRTCSCTNDQLADIQGQAAIRRNEEAARTALQTAAAEEERRALWLVAEFERREAEMEAAEAEARRVQEEEEQRRQEEERIAAVNVRFLHLSTELESLHDVQHVRIAERYDLEQETLQKERENALETLSIRHPQETQVLALESQTKISDMEHKLEMEYHGLLAEEQRIEHKYVDELRAYWKGKPGGEYKVRAARDELRRDQDIEYKSWENYRKSKLQALAEGERKQMDTLRAKQRSEVRTVEGRAQIDEVEWKRKRAAEAKWVEVVINERTEILQGLERDEYAQGG</sequence>
<dbReference type="CDD" id="cd22584">
    <property type="entry name" value="Rcat_RBR_unk"/>
    <property type="match status" value="1"/>
</dbReference>
<comment type="catalytic activity">
    <reaction evidence="1">
        <text>[E2 ubiquitin-conjugating enzyme]-S-ubiquitinyl-L-cysteine + [acceptor protein]-L-lysine = [E2 ubiquitin-conjugating enzyme]-L-cysteine + [acceptor protein]-N(6)-ubiquitinyl-L-lysine.</text>
        <dbReference type="EC" id="2.3.2.31"/>
    </reaction>
</comment>
<dbReference type="CDD" id="cd20335">
    <property type="entry name" value="BRcat_RBR"/>
    <property type="match status" value="1"/>
</dbReference>
<evidence type="ECO:0000256" key="6">
    <source>
        <dbReference type="ARBA" id="ARBA00022771"/>
    </source>
</evidence>
<dbReference type="GO" id="GO:0008270">
    <property type="term" value="F:zinc ion binding"/>
    <property type="evidence" value="ECO:0007669"/>
    <property type="project" value="UniProtKB-KW"/>
</dbReference>
<proteinExistence type="predicted"/>
<keyword evidence="8" id="KW-0862">Zinc</keyword>
<dbReference type="GO" id="GO:0016567">
    <property type="term" value="P:protein ubiquitination"/>
    <property type="evidence" value="ECO:0007669"/>
    <property type="project" value="InterPro"/>
</dbReference>
<dbReference type="GO" id="GO:0061630">
    <property type="term" value="F:ubiquitin protein ligase activity"/>
    <property type="evidence" value="ECO:0007669"/>
    <property type="project" value="UniProtKB-EC"/>
</dbReference>
<evidence type="ECO:0000259" key="11">
    <source>
        <dbReference type="PROSITE" id="PS51873"/>
    </source>
</evidence>
<evidence type="ECO:0000313" key="12">
    <source>
        <dbReference type="EMBL" id="RDL38602.1"/>
    </source>
</evidence>
<dbReference type="STRING" id="2656787.A0A370TSU4"/>
<evidence type="ECO:0000256" key="10">
    <source>
        <dbReference type="SAM" id="MobiDB-lite"/>
    </source>
</evidence>
<feature type="domain" description="RING-type" evidence="11">
    <location>
        <begin position="253"/>
        <end position="445"/>
    </location>
</feature>
<reference evidence="12 13" key="1">
    <citation type="journal article" date="2018" name="IMA Fungus">
        <title>IMA Genome-F 9: Draft genome sequence of Annulohypoxylon stygium, Aspergillus mulundensis, Berkeleyomyces basicola (syn. Thielaviopsis basicola), Ceratocystis smalleyi, two Cercospora beticola strains, Coleophoma cylindrospora, Fusarium fracticaudum, Phialophora cf. hyalina, and Morchella septimelata.</title>
        <authorList>
            <person name="Wingfield B.D."/>
            <person name="Bills G.F."/>
            <person name="Dong Y."/>
            <person name="Huang W."/>
            <person name="Nel W.J."/>
            <person name="Swalarsk-Parry B.S."/>
            <person name="Vaghefi N."/>
            <person name="Wilken P.M."/>
            <person name="An Z."/>
            <person name="de Beer Z.W."/>
            <person name="De Vos L."/>
            <person name="Chen L."/>
            <person name="Duong T.A."/>
            <person name="Gao Y."/>
            <person name="Hammerbacher A."/>
            <person name="Kikkert J.R."/>
            <person name="Li Y."/>
            <person name="Li H."/>
            <person name="Li K."/>
            <person name="Li Q."/>
            <person name="Liu X."/>
            <person name="Ma X."/>
            <person name="Naidoo K."/>
            <person name="Pethybridge S.J."/>
            <person name="Sun J."/>
            <person name="Steenkamp E.T."/>
            <person name="van der Nest M.A."/>
            <person name="van Wyk S."/>
            <person name="Wingfield M.J."/>
            <person name="Xiong C."/>
            <person name="Yue Q."/>
            <person name="Zhang X."/>
        </authorList>
    </citation>
    <scope>NUCLEOTIDE SEQUENCE [LARGE SCALE GENOMIC DNA]</scope>
    <source>
        <strain evidence="12 13">BP 5553</strain>
    </source>
</reference>
<evidence type="ECO:0000256" key="8">
    <source>
        <dbReference type="ARBA" id="ARBA00022833"/>
    </source>
</evidence>
<protein>
    <recommendedName>
        <fullName evidence="2">RBR-type E3 ubiquitin transferase</fullName>
        <ecNumber evidence="2">2.3.2.31</ecNumber>
    </recommendedName>
</protein>
<dbReference type="OrthoDB" id="9977870at2759"/>
<accession>A0A370TSU4</accession>
<dbReference type="RefSeq" id="XP_031871258.1">
    <property type="nucleotide sequence ID" value="XM_032011565.1"/>
</dbReference>
<keyword evidence="9" id="KW-0175">Coiled coil</keyword>
<evidence type="ECO:0000256" key="5">
    <source>
        <dbReference type="ARBA" id="ARBA00022737"/>
    </source>
</evidence>
<keyword evidence="7" id="KW-0833">Ubl conjugation pathway</keyword>
<dbReference type="EC" id="2.3.2.31" evidence="2"/>
<keyword evidence="4" id="KW-0479">Metal-binding</keyword>
<keyword evidence="3" id="KW-0808">Transferase</keyword>
<evidence type="ECO:0000256" key="7">
    <source>
        <dbReference type="ARBA" id="ARBA00022786"/>
    </source>
</evidence>
<keyword evidence="5" id="KW-0677">Repeat</keyword>
<dbReference type="InterPro" id="IPR002867">
    <property type="entry name" value="IBR_dom"/>
</dbReference>
<dbReference type="SMART" id="SM00647">
    <property type="entry name" value="IBR"/>
    <property type="match status" value="1"/>
</dbReference>
<evidence type="ECO:0000256" key="2">
    <source>
        <dbReference type="ARBA" id="ARBA00012251"/>
    </source>
</evidence>
<evidence type="ECO:0000256" key="3">
    <source>
        <dbReference type="ARBA" id="ARBA00022679"/>
    </source>
</evidence>
<organism evidence="12 13">
    <name type="scientific">Venustampulla echinocandica</name>
    <dbReference type="NCBI Taxonomy" id="2656787"/>
    <lineage>
        <taxon>Eukaryota</taxon>
        <taxon>Fungi</taxon>
        <taxon>Dikarya</taxon>
        <taxon>Ascomycota</taxon>
        <taxon>Pezizomycotina</taxon>
        <taxon>Leotiomycetes</taxon>
        <taxon>Helotiales</taxon>
        <taxon>Pleuroascaceae</taxon>
        <taxon>Venustampulla</taxon>
    </lineage>
</organism>
<gene>
    <name evidence="12" type="ORF">BP5553_02942</name>
</gene>
<keyword evidence="6" id="KW-0863">Zinc-finger</keyword>
<feature type="compositionally biased region" description="Low complexity" evidence="10">
    <location>
        <begin position="161"/>
        <end position="183"/>
    </location>
</feature>
<dbReference type="InterPro" id="IPR031127">
    <property type="entry name" value="E3_UB_ligase_RBR"/>
</dbReference>
<evidence type="ECO:0000256" key="9">
    <source>
        <dbReference type="SAM" id="Coils"/>
    </source>
</evidence>
<dbReference type="SUPFAM" id="SSF57850">
    <property type="entry name" value="RING/U-box"/>
    <property type="match status" value="2"/>
</dbReference>
<dbReference type="AlphaFoldDB" id="A0A370TSU4"/>
<comment type="caution">
    <text evidence="12">The sequence shown here is derived from an EMBL/GenBank/DDBJ whole genome shotgun (WGS) entry which is preliminary data.</text>
</comment>
<feature type="region of interest" description="Disordered" evidence="10">
    <location>
        <begin position="1"/>
        <end position="47"/>
    </location>
</feature>
<dbReference type="InterPro" id="IPR044066">
    <property type="entry name" value="TRIAD_supradom"/>
</dbReference>
<dbReference type="PANTHER" id="PTHR11685">
    <property type="entry name" value="RBR FAMILY RING FINGER AND IBR DOMAIN-CONTAINING"/>
    <property type="match status" value="1"/>
</dbReference>
<dbReference type="EMBL" id="NPIC01000002">
    <property type="protein sequence ID" value="RDL38602.1"/>
    <property type="molecule type" value="Genomic_DNA"/>
</dbReference>
<name>A0A370TSU4_9HELO</name>
<dbReference type="Gene3D" id="1.20.120.1750">
    <property type="match status" value="1"/>
</dbReference>
<dbReference type="Pfam" id="PF01485">
    <property type="entry name" value="IBR"/>
    <property type="match status" value="2"/>
</dbReference>
<keyword evidence="13" id="KW-1185">Reference proteome</keyword>
<feature type="compositionally biased region" description="Basic and acidic residues" evidence="10">
    <location>
        <begin position="116"/>
        <end position="133"/>
    </location>
</feature>
<feature type="region of interest" description="Disordered" evidence="10">
    <location>
        <begin position="209"/>
        <end position="229"/>
    </location>
</feature>
<feature type="compositionally biased region" description="Polar residues" evidence="10">
    <location>
        <begin position="219"/>
        <end position="228"/>
    </location>
</feature>
<evidence type="ECO:0000256" key="1">
    <source>
        <dbReference type="ARBA" id="ARBA00001798"/>
    </source>
</evidence>
<feature type="coiled-coil region" evidence="9">
    <location>
        <begin position="456"/>
        <end position="561"/>
    </location>
</feature>
<evidence type="ECO:0000256" key="4">
    <source>
        <dbReference type="ARBA" id="ARBA00022723"/>
    </source>
</evidence>
<dbReference type="GeneID" id="43595791"/>
<evidence type="ECO:0000313" key="13">
    <source>
        <dbReference type="Proteomes" id="UP000254866"/>
    </source>
</evidence>
<dbReference type="PROSITE" id="PS51873">
    <property type="entry name" value="TRIAD"/>
    <property type="match status" value="1"/>
</dbReference>
<dbReference type="Proteomes" id="UP000254866">
    <property type="component" value="Unassembled WGS sequence"/>
</dbReference>